<gene>
    <name evidence="3" type="ORF">AW08_03545</name>
</gene>
<keyword evidence="1 3" id="KW-0436">Ligase</keyword>
<keyword evidence="4" id="KW-1185">Reference proteome</keyword>
<dbReference type="STRING" id="1454001.AW08_03545"/>
<proteinExistence type="predicted"/>
<dbReference type="Pfam" id="PF23562">
    <property type="entry name" value="AMP-binding_C_3"/>
    <property type="match status" value="1"/>
</dbReference>
<dbReference type="PANTHER" id="PTHR43767:SF8">
    <property type="entry name" value="LONG-CHAIN-FATTY-ACID--COA LIGASE"/>
    <property type="match status" value="1"/>
</dbReference>
<dbReference type="Gene3D" id="3.30.300.30">
    <property type="match status" value="1"/>
</dbReference>
<comment type="caution">
    <text evidence="3">The sequence shown here is derived from an EMBL/GenBank/DDBJ whole genome shotgun (WGS) entry which is preliminary data.</text>
</comment>
<dbReference type="GO" id="GO:0004467">
    <property type="term" value="F:long-chain fatty acid-CoA ligase activity"/>
    <property type="evidence" value="ECO:0007669"/>
    <property type="project" value="UniProtKB-EC"/>
</dbReference>
<dbReference type="InterPro" id="IPR020845">
    <property type="entry name" value="AMP-binding_CS"/>
</dbReference>
<dbReference type="Proteomes" id="UP000020218">
    <property type="component" value="Unassembled WGS sequence"/>
</dbReference>
<evidence type="ECO:0000313" key="3">
    <source>
        <dbReference type="EMBL" id="EXI65004.1"/>
    </source>
</evidence>
<evidence type="ECO:0000256" key="1">
    <source>
        <dbReference type="ARBA" id="ARBA00022598"/>
    </source>
</evidence>
<dbReference type="AlphaFoldDB" id="A0A011PFJ3"/>
<dbReference type="Pfam" id="PF00501">
    <property type="entry name" value="AMP-binding"/>
    <property type="match status" value="1"/>
</dbReference>
<feature type="domain" description="AMP-dependent synthetase/ligase" evidence="2">
    <location>
        <begin position="21"/>
        <end position="337"/>
    </location>
</feature>
<dbReference type="EC" id="6.2.1.3" evidence="3"/>
<sequence>MSGAPQTAQGLGEQLFDSLSARPRDAVVLRGDSETWRAAELQSAIDSLACCLAGVRVLAVLADNGPAWVIADLAALRAGVVHLPLPGFFSPAQLAHALTQAGADTVLTDQPARIASLGLGFAVVGKADGLLRMARVTPAAPLPPATTKISFTSGSTGAPRGVCLSAAGLLDTAVAVAGCFADLAIERHLAVLPLSLLLENSAGIHASLLLGAEIRVAGLQTLGWRGMVGFDPVALQRTVVASAANSLILVPELLKMWSAQRAAGEPAAANDLRYVAVGGARVAPELLARARAVGLPAYQGYGLTECGSVVSLNRPGDDADGVGRPLPHVRVRIADGEVLVGGRAFLGYVGDEWPQPATAAKLPEFATGDLGRLDGNGHLHLDGRRKNLLITSFGRNVAPEWIESLLLAEPAIAQTIVCGDGMPGLCALLVAAPGAERGALGAAVARVNAGLPDYARIADWLPVAPFSVDNGLATGNGRPRRNAILQHHAADLAALFHPEREANDVLS</sequence>
<dbReference type="PROSITE" id="PS00455">
    <property type="entry name" value="AMP_BINDING"/>
    <property type="match status" value="1"/>
</dbReference>
<evidence type="ECO:0000259" key="2">
    <source>
        <dbReference type="Pfam" id="PF00501"/>
    </source>
</evidence>
<reference evidence="3" key="1">
    <citation type="submission" date="2014-02" db="EMBL/GenBank/DDBJ databases">
        <title>Expanding our view of genomic diversity in Candidatus Accumulibacter clades.</title>
        <authorList>
            <person name="Skennerton C.T."/>
            <person name="Barr J.J."/>
            <person name="Slater F.R."/>
            <person name="Bond P.L."/>
            <person name="Tyson G.W."/>
        </authorList>
    </citation>
    <scope>NUCLEOTIDE SEQUENCE [LARGE SCALE GENOMIC DNA]</scope>
</reference>
<organism evidence="3 4">
    <name type="scientific">Candidatus Accumulibacter adjunctus</name>
    <dbReference type="NCBI Taxonomy" id="1454001"/>
    <lineage>
        <taxon>Bacteria</taxon>
        <taxon>Pseudomonadati</taxon>
        <taxon>Pseudomonadota</taxon>
        <taxon>Betaproteobacteria</taxon>
        <taxon>Candidatus Accumulibacter</taxon>
    </lineage>
</organism>
<accession>A0A011PFJ3</accession>
<dbReference type="PANTHER" id="PTHR43767">
    <property type="entry name" value="LONG-CHAIN-FATTY-ACID--COA LIGASE"/>
    <property type="match status" value="1"/>
</dbReference>
<dbReference type="SUPFAM" id="SSF56801">
    <property type="entry name" value="Acetyl-CoA synthetase-like"/>
    <property type="match status" value="1"/>
</dbReference>
<protein>
    <submittedName>
        <fullName evidence="3">Long-chain-fatty-acid--CoA ligase FadD15</fullName>
        <ecNumber evidence="3">6.2.1.3</ecNumber>
    </submittedName>
</protein>
<dbReference type="InterPro" id="IPR050237">
    <property type="entry name" value="ATP-dep_AMP-bd_enzyme"/>
</dbReference>
<dbReference type="EMBL" id="JFAX01000030">
    <property type="protein sequence ID" value="EXI65004.1"/>
    <property type="molecule type" value="Genomic_DNA"/>
</dbReference>
<dbReference type="PATRIC" id="fig|1454001.3.peg.3583"/>
<dbReference type="InterPro" id="IPR042099">
    <property type="entry name" value="ANL_N_sf"/>
</dbReference>
<evidence type="ECO:0000313" key="4">
    <source>
        <dbReference type="Proteomes" id="UP000020218"/>
    </source>
</evidence>
<dbReference type="InterPro" id="IPR000873">
    <property type="entry name" value="AMP-dep_synth/lig_dom"/>
</dbReference>
<name>A0A011PFJ3_9PROT</name>
<dbReference type="InterPro" id="IPR045851">
    <property type="entry name" value="AMP-bd_C_sf"/>
</dbReference>
<dbReference type="Gene3D" id="3.40.50.12780">
    <property type="entry name" value="N-terminal domain of ligase-like"/>
    <property type="match status" value="1"/>
</dbReference>